<evidence type="ECO:0000313" key="5">
    <source>
        <dbReference type="EMBL" id="WXB10892.1"/>
    </source>
</evidence>
<evidence type="ECO:0000313" key="8">
    <source>
        <dbReference type="EMBL" id="WXB18311.1"/>
    </source>
</evidence>
<reference evidence="7 10" key="1">
    <citation type="submission" date="2021-12" db="EMBL/GenBank/DDBJ databases">
        <title>Discovery of the Pendulisporaceae a myxobacterial family with distinct sporulation behavior and unique specialized metabolism.</title>
        <authorList>
            <person name="Garcia R."/>
            <person name="Popoff A."/>
            <person name="Bader C.D."/>
            <person name="Loehr J."/>
            <person name="Walesch S."/>
            <person name="Walt C."/>
            <person name="Boldt J."/>
            <person name="Bunk B."/>
            <person name="Haeckl F.J.F.P.J."/>
            <person name="Gunesch A.P."/>
            <person name="Birkelbach J."/>
            <person name="Nuebel U."/>
            <person name="Pietschmann T."/>
            <person name="Bach T."/>
            <person name="Mueller R."/>
        </authorList>
    </citation>
    <scope>NUCLEOTIDE SEQUENCE [LARGE SCALE GENOMIC DNA]</scope>
    <source>
        <strain evidence="7 10">MSr11954</strain>
    </source>
</reference>
<dbReference type="EMBL" id="CP089984">
    <property type="protein sequence ID" value="WXB19747.1"/>
    <property type="molecule type" value="Genomic_DNA"/>
</dbReference>
<dbReference type="SUPFAM" id="SSF88659">
    <property type="entry name" value="Sigma3 and sigma4 domains of RNA polymerase sigma factors"/>
    <property type="match status" value="1"/>
</dbReference>
<dbReference type="InterPro" id="IPR054353">
    <property type="entry name" value="IstA-like_C"/>
</dbReference>
<dbReference type="NCBIfam" id="NF033546">
    <property type="entry name" value="transpos_IS21"/>
    <property type="match status" value="1"/>
</dbReference>
<evidence type="ECO:0000313" key="9">
    <source>
        <dbReference type="EMBL" id="WXB19747.1"/>
    </source>
</evidence>
<dbReference type="EMBL" id="CP089984">
    <property type="protein sequence ID" value="WXB10892.1"/>
    <property type="molecule type" value="Genomic_DNA"/>
</dbReference>
<dbReference type="EMBL" id="CP089984">
    <property type="protein sequence ID" value="WXB16273.1"/>
    <property type="molecule type" value="Genomic_DNA"/>
</dbReference>
<dbReference type="PROSITE" id="PS50532">
    <property type="entry name" value="HTH_IS408"/>
    <property type="match status" value="1"/>
</dbReference>
<feature type="domain" description="Integrase catalytic" evidence="4">
    <location>
        <begin position="140"/>
        <end position="320"/>
    </location>
</feature>
<dbReference type="SUPFAM" id="SSF53098">
    <property type="entry name" value="Ribonuclease H-like"/>
    <property type="match status" value="1"/>
</dbReference>
<dbReference type="Proteomes" id="UP001370348">
    <property type="component" value="Chromosome"/>
</dbReference>
<dbReference type="EMBL" id="CP089984">
    <property type="protein sequence ID" value="WXB18311.1"/>
    <property type="molecule type" value="Genomic_DNA"/>
</dbReference>
<evidence type="ECO:0000259" key="4">
    <source>
        <dbReference type="PROSITE" id="PS50994"/>
    </source>
</evidence>
<name>A0ABZ2M2H8_9BACT</name>
<dbReference type="InterPro" id="IPR001584">
    <property type="entry name" value="Integrase_cat-core"/>
</dbReference>
<dbReference type="InterPro" id="IPR012337">
    <property type="entry name" value="RNaseH-like_sf"/>
</dbReference>
<organism evidence="7 10">
    <name type="scientific">Pendulispora albinea</name>
    <dbReference type="NCBI Taxonomy" id="2741071"/>
    <lineage>
        <taxon>Bacteria</taxon>
        <taxon>Pseudomonadati</taxon>
        <taxon>Myxococcota</taxon>
        <taxon>Myxococcia</taxon>
        <taxon>Myxococcales</taxon>
        <taxon>Sorangiineae</taxon>
        <taxon>Pendulisporaceae</taxon>
        <taxon>Pendulispora</taxon>
    </lineage>
</organism>
<comment type="similarity">
    <text evidence="1">Belongs to the transposase IS21/IS408/IS1162 family.</text>
</comment>
<gene>
    <name evidence="7" type="primary">istA</name>
    <name evidence="7" type="ORF">LZC94_03125</name>
    <name evidence="8" type="ORF">LZC94_13750</name>
    <name evidence="9" type="ORF">LZC94_21290</name>
    <name evidence="5" type="ORF">LZC94_23765</name>
    <name evidence="6" type="ORF">LZC94_39575</name>
</gene>
<dbReference type="InterPro" id="IPR013324">
    <property type="entry name" value="RNA_pol_sigma_r3/r4-like"/>
</dbReference>
<dbReference type="Pfam" id="PF22483">
    <property type="entry name" value="Mu-transpos_C_2"/>
    <property type="match status" value="1"/>
</dbReference>
<protein>
    <submittedName>
        <fullName evidence="7">IS21 family transposase</fullName>
    </submittedName>
</protein>
<evidence type="ECO:0000313" key="10">
    <source>
        <dbReference type="Proteomes" id="UP001370348"/>
    </source>
</evidence>
<evidence type="ECO:0000259" key="3">
    <source>
        <dbReference type="PROSITE" id="PS50532"/>
    </source>
</evidence>
<keyword evidence="10" id="KW-1185">Reference proteome</keyword>
<feature type="region of interest" description="Disordered" evidence="2">
    <location>
        <begin position="494"/>
        <end position="557"/>
    </location>
</feature>
<dbReference type="PANTHER" id="PTHR35004:SF8">
    <property type="entry name" value="TRANSPOSASE RV3428C-RELATED"/>
    <property type="match status" value="1"/>
</dbReference>
<evidence type="ECO:0000313" key="6">
    <source>
        <dbReference type="EMBL" id="WXB13918.1"/>
    </source>
</evidence>
<dbReference type="InterPro" id="IPR013249">
    <property type="entry name" value="RNA_pol_sigma70_r4_t2"/>
</dbReference>
<dbReference type="PANTHER" id="PTHR35004">
    <property type="entry name" value="TRANSPOSASE RV3428C-RELATED"/>
    <property type="match status" value="1"/>
</dbReference>
<evidence type="ECO:0000256" key="1">
    <source>
        <dbReference type="ARBA" id="ARBA00009277"/>
    </source>
</evidence>
<accession>A0ABZ2M2H8</accession>
<dbReference type="PROSITE" id="PS50994">
    <property type="entry name" value="INTEGRASE"/>
    <property type="match status" value="1"/>
</dbReference>
<evidence type="ECO:0000313" key="7">
    <source>
        <dbReference type="EMBL" id="WXB16273.1"/>
    </source>
</evidence>
<proteinExistence type="inferred from homology"/>
<dbReference type="EMBL" id="CP089984">
    <property type="protein sequence ID" value="WXB13918.1"/>
    <property type="molecule type" value="Genomic_DNA"/>
</dbReference>
<evidence type="ECO:0000256" key="2">
    <source>
        <dbReference type="SAM" id="MobiDB-lite"/>
    </source>
</evidence>
<feature type="compositionally biased region" description="Basic and acidic residues" evidence="2">
    <location>
        <begin position="523"/>
        <end position="549"/>
    </location>
</feature>
<dbReference type="InterPro" id="IPR036397">
    <property type="entry name" value="RNaseH_sf"/>
</dbReference>
<dbReference type="InterPro" id="IPR017895">
    <property type="entry name" value="HTH_IS408/IS1162_type"/>
</dbReference>
<dbReference type="Pfam" id="PF08281">
    <property type="entry name" value="Sigma70_r4_2"/>
    <property type="match status" value="1"/>
</dbReference>
<dbReference type="Gene3D" id="1.10.10.10">
    <property type="entry name" value="Winged helix-like DNA-binding domain superfamily/Winged helix DNA-binding domain"/>
    <property type="match status" value="1"/>
</dbReference>
<dbReference type="Gene3D" id="3.30.420.10">
    <property type="entry name" value="Ribonuclease H-like superfamily/Ribonuclease H"/>
    <property type="match status" value="1"/>
</dbReference>
<dbReference type="InterPro" id="IPR036388">
    <property type="entry name" value="WH-like_DNA-bd_sf"/>
</dbReference>
<feature type="domain" description="HTH IS408-type" evidence="3">
    <location>
        <begin position="10"/>
        <end position="91"/>
    </location>
</feature>
<sequence length="557" mass="62624">MSERVSMRKVREVLRLKFECGRSHAEIAASVAIGETTVGDYLARARAAGLAWAEARLLSDAEVEGRLFHDGGRNEPPSRVPIDFAWVHRELSRPAVTLQTLWVEYRDGAMGQAPLKAYEYSRFCALYAQWKKKLSVVMRQVHRAGEKMFIDYSGRKPHVVHPSTGEVYEVELFVAVLGASNYTYAEATRTQKVADFVGSTIRAFEYFGCVPEVVVPDQLRSAVSGPDRYEPDINPTYLEMAQHYGVTVIPARPRKPRDKAKVEGGVLIAQRWILAALRNRTFFSPGELNVAVRELLEQLNKRPFQKLEGCRHSAFETIDKPAMRPLPAHRYQIAKWRKVKVNIDYCVDYEHRLYSVPYTMVGAEVEIRATATSVEILHQSERVASHVRSYGPKGTAVICDEHRPREHRDYGKWPPERVVAWAESIGDQVGEFARRALGQRTHPETGYRTCLGVIRLADRYGKARVNAACARALSIGSPTCKSVTAILKNGLDRAPRVEPPTRAPIAHEHIRGASYFDTEDERDPGRNDSEARRDEAARDGTDGARDARVSPDGTPLH</sequence>